<reference evidence="2" key="2">
    <citation type="submission" date="2025-09" db="UniProtKB">
        <authorList>
            <consortium name="Ensembl"/>
        </authorList>
    </citation>
    <scope>IDENTIFICATION</scope>
</reference>
<feature type="transmembrane region" description="Helical" evidence="1">
    <location>
        <begin position="54"/>
        <end position="73"/>
    </location>
</feature>
<keyword evidence="3" id="KW-1185">Reference proteome</keyword>
<evidence type="ECO:0000256" key="1">
    <source>
        <dbReference type="SAM" id="Phobius"/>
    </source>
</evidence>
<dbReference type="Proteomes" id="UP000694552">
    <property type="component" value="Unplaced"/>
</dbReference>
<evidence type="ECO:0000313" key="3">
    <source>
        <dbReference type="Proteomes" id="UP000694552"/>
    </source>
</evidence>
<reference evidence="2" key="1">
    <citation type="submission" date="2025-08" db="UniProtKB">
        <authorList>
            <consortium name="Ensembl"/>
        </authorList>
    </citation>
    <scope>IDENTIFICATION</scope>
</reference>
<dbReference type="AlphaFoldDB" id="A0A8C8AGB9"/>
<accession>A0A8C8AGB9</accession>
<keyword evidence="1" id="KW-1133">Transmembrane helix</keyword>
<keyword evidence="1" id="KW-0472">Membrane</keyword>
<organism evidence="2 3">
    <name type="scientific">Otus sunia</name>
    <name type="common">Oriental scops-owl</name>
    <dbReference type="NCBI Taxonomy" id="257818"/>
    <lineage>
        <taxon>Eukaryota</taxon>
        <taxon>Metazoa</taxon>
        <taxon>Chordata</taxon>
        <taxon>Craniata</taxon>
        <taxon>Vertebrata</taxon>
        <taxon>Euteleostomi</taxon>
        <taxon>Archelosauria</taxon>
        <taxon>Archosauria</taxon>
        <taxon>Dinosauria</taxon>
        <taxon>Saurischia</taxon>
        <taxon>Theropoda</taxon>
        <taxon>Coelurosauria</taxon>
        <taxon>Aves</taxon>
        <taxon>Neognathae</taxon>
        <taxon>Neoaves</taxon>
        <taxon>Telluraves</taxon>
        <taxon>Strigiformes</taxon>
        <taxon>Strigidae</taxon>
        <taxon>Otus</taxon>
    </lineage>
</organism>
<name>A0A8C8AGB9_9STRI</name>
<sequence length="78" mass="8604">GSQRRLNLERAHRLHSPRNSVTAAISWGILKQLQQKAEDMMACIGAMPMPENTFLAYLALISTNSAVSIGAWLPPRDT</sequence>
<protein>
    <submittedName>
        <fullName evidence="2">Uncharacterized protein</fullName>
    </submittedName>
</protein>
<dbReference type="Ensembl" id="ENSOSUT00000004023.1">
    <property type="protein sequence ID" value="ENSOSUP00000003903.1"/>
    <property type="gene ID" value="ENSOSUG00000002829.1"/>
</dbReference>
<keyword evidence="1" id="KW-0812">Transmembrane</keyword>
<proteinExistence type="predicted"/>
<evidence type="ECO:0000313" key="2">
    <source>
        <dbReference type="Ensembl" id="ENSOSUP00000003903.1"/>
    </source>
</evidence>